<dbReference type="Proteomes" id="UP000012099">
    <property type="component" value="Unassembled WGS sequence"/>
</dbReference>
<evidence type="ECO:0000313" key="2">
    <source>
        <dbReference type="Proteomes" id="UP000012099"/>
    </source>
</evidence>
<organism evidence="1 2">
    <name type="scientific">Leptospira noguchii str. 2007001578</name>
    <dbReference type="NCBI Taxonomy" id="1049974"/>
    <lineage>
        <taxon>Bacteria</taxon>
        <taxon>Pseudomonadati</taxon>
        <taxon>Spirochaetota</taxon>
        <taxon>Spirochaetia</taxon>
        <taxon>Leptospirales</taxon>
        <taxon>Leptospiraceae</taxon>
        <taxon>Leptospira</taxon>
    </lineage>
</organism>
<evidence type="ECO:0000313" key="1">
    <source>
        <dbReference type="EMBL" id="EMN01914.1"/>
    </source>
</evidence>
<name>A0ABP2TCF9_9LEPT</name>
<protein>
    <submittedName>
        <fullName evidence="1">Uncharacterized protein</fullName>
    </submittedName>
</protein>
<dbReference type="EMBL" id="AHMH02000031">
    <property type="protein sequence ID" value="EMN01914.1"/>
    <property type="molecule type" value="Genomic_DNA"/>
</dbReference>
<comment type="caution">
    <text evidence="1">The sequence shown here is derived from an EMBL/GenBank/DDBJ whole genome shotgun (WGS) entry which is preliminary data.</text>
</comment>
<reference evidence="1 2" key="1">
    <citation type="submission" date="2013-01" db="EMBL/GenBank/DDBJ databases">
        <authorList>
            <person name="Harkins D.M."/>
            <person name="Durkin A.S."/>
            <person name="Brinkac L.M."/>
            <person name="Haft D.H."/>
            <person name="Selengut J.D."/>
            <person name="Sanka R."/>
            <person name="DePew J."/>
            <person name="Purushe J."/>
            <person name="Whelen A.C."/>
            <person name="Vinetz J.M."/>
            <person name="Sutton G.G."/>
            <person name="Nierman W.C."/>
            <person name="Fouts D.E."/>
        </authorList>
    </citation>
    <scope>NUCLEOTIDE SEQUENCE [LARGE SCALE GENOMIC DNA]</scope>
    <source>
        <strain evidence="1 2">2007001578</strain>
    </source>
</reference>
<sequence length="46" mass="5546">MLIDIIQHGKFLDNLLYNSQLNVFLRESENYISFSLWEFPQTMSYS</sequence>
<accession>A0ABP2TCF9</accession>
<gene>
    <name evidence="1" type="ORF">LEP1GSC035_4233</name>
</gene>
<proteinExistence type="predicted"/>
<keyword evidence="2" id="KW-1185">Reference proteome</keyword>